<sequence length="406" mass="41821">MRTSPWRAAVARIRSPVEMRTAASVVAAVLIATLGVAVAFHNGASSPTGARVEPEGVVVLDAARSHRAERARWDRVALAHAVRQSRETLLAAATTAASATAAVEVAAGETAAVQAASADAAAASAGEAAAAWDALAGAMTGLDTAMSHLGARVTAAVAADGGDPAADVPEDAASAPEVLRAGAETESARLAVEAAHHGWAASMDAWRAAEETRAAEEARAAEESRAAPRPSSSPAPEPGPTAPSAGGGRPTDAQGNILWVTSVPTADGDGSNGQMPMSAMCRIPWGADQLGYAQYLRCDAGAALTRLNDAFRAAFGEGIAMDLTYRSYEDQVAMKEAFGALAARPGTSSHGLGTALDVQEWPDVYGFGTARYEWLVANGPSYGWTAPARVRQDGAYPEYWHFEYLP</sequence>
<feature type="region of interest" description="Disordered" evidence="1">
    <location>
        <begin position="206"/>
        <end position="255"/>
    </location>
</feature>
<dbReference type="EMBL" id="CP101988">
    <property type="protein sequence ID" value="UUI74568.1"/>
    <property type="molecule type" value="Genomic_DNA"/>
</dbReference>
<gene>
    <name evidence="3" type="ORF">NP064_12285</name>
</gene>
<dbReference type="Gene3D" id="3.30.1380.10">
    <property type="match status" value="1"/>
</dbReference>
<evidence type="ECO:0000313" key="4">
    <source>
        <dbReference type="Proteomes" id="UP001316189"/>
    </source>
</evidence>
<feature type="compositionally biased region" description="Basic and acidic residues" evidence="1">
    <location>
        <begin position="207"/>
        <end position="226"/>
    </location>
</feature>
<dbReference type="RefSeq" id="WP_227570717.1">
    <property type="nucleotide sequence ID" value="NZ_CP101988.1"/>
</dbReference>
<name>A0ABY5KXZ8_9CELL</name>
<accession>A0ABY5KXZ8</accession>
<protein>
    <submittedName>
        <fullName evidence="3">M15 family metallopeptidase</fullName>
    </submittedName>
</protein>
<proteinExistence type="predicted"/>
<reference evidence="3 4" key="1">
    <citation type="submission" date="2022-07" db="EMBL/GenBank/DDBJ databases">
        <title>Novel species in genus cellulomonas.</title>
        <authorList>
            <person name="Ye L."/>
        </authorList>
    </citation>
    <scope>NUCLEOTIDE SEQUENCE [LARGE SCALE GENOMIC DNA]</scope>
    <source>
        <strain evidence="4">zg-Y338</strain>
    </source>
</reference>
<evidence type="ECO:0000256" key="1">
    <source>
        <dbReference type="SAM" id="MobiDB-lite"/>
    </source>
</evidence>
<dbReference type="Pfam" id="PF02557">
    <property type="entry name" value="VanY"/>
    <property type="match status" value="1"/>
</dbReference>
<dbReference type="InterPro" id="IPR009045">
    <property type="entry name" value="Zn_M74/Hedgehog-like"/>
</dbReference>
<feature type="compositionally biased region" description="Pro residues" evidence="1">
    <location>
        <begin position="231"/>
        <end position="241"/>
    </location>
</feature>
<dbReference type="InterPro" id="IPR003709">
    <property type="entry name" value="VanY-like_core_dom"/>
</dbReference>
<dbReference type="SUPFAM" id="SSF55166">
    <property type="entry name" value="Hedgehog/DD-peptidase"/>
    <property type="match status" value="1"/>
</dbReference>
<keyword evidence="4" id="KW-1185">Reference proteome</keyword>
<organism evidence="3 4">
    <name type="scientific">Cellulomonas chengniuliangii</name>
    <dbReference type="NCBI Taxonomy" id="2968084"/>
    <lineage>
        <taxon>Bacteria</taxon>
        <taxon>Bacillati</taxon>
        <taxon>Actinomycetota</taxon>
        <taxon>Actinomycetes</taxon>
        <taxon>Micrococcales</taxon>
        <taxon>Cellulomonadaceae</taxon>
        <taxon>Cellulomonas</taxon>
    </lineage>
</organism>
<evidence type="ECO:0000313" key="3">
    <source>
        <dbReference type="EMBL" id="UUI74568.1"/>
    </source>
</evidence>
<dbReference type="CDD" id="cd14814">
    <property type="entry name" value="Peptidase_M15"/>
    <property type="match status" value="1"/>
</dbReference>
<evidence type="ECO:0000259" key="2">
    <source>
        <dbReference type="Pfam" id="PF02557"/>
    </source>
</evidence>
<dbReference type="Proteomes" id="UP001316189">
    <property type="component" value="Chromosome"/>
</dbReference>
<feature type="domain" description="D-alanyl-D-alanine carboxypeptidase-like core" evidence="2">
    <location>
        <begin position="300"/>
        <end position="406"/>
    </location>
</feature>